<keyword evidence="1" id="KW-0732">Signal</keyword>
<evidence type="ECO:0000259" key="2">
    <source>
        <dbReference type="Pfam" id="PF01738"/>
    </source>
</evidence>
<keyword evidence="4" id="KW-1185">Reference proteome</keyword>
<reference evidence="3 4" key="1">
    <citation type="submission" date="2019-11" db="EMBL/GenBank/DDBJ databases">
        <title>Type strains purchased from KCTC, JCM and DSMZ.</title>
        <authorList>
            <person name="Lu H."/>
        </authorList>
    </citation>
    <scope>NUCLEOTIDE SEQUENCE [LARGE SCALE GENOMIC DNA]</scope>
    <source>
        <strain evidence="3 4">JCM 31587</strain>
    </source>
</reference>
<gene>
    <name evidence="3" type="ORF">GM658_12245</name>
</gene>
<dbReference type="OrthoDB" id="9794445at2"/>
<dbReference type="Pfam" id="PF01738">
    <property type="entry name" value="DLH"/>
    <property type="match status" value="1"/>
</dbReference>
<evidence type="ECO:0000313" key="3">
    <source>
        <dbReference type="EMBL" id="MTW11366.1"/>
    </source>
</evidence>
<feature type="domain" description="Dienelactone hydrolase" evidence="2">
    <location>
        <begin position="91"/>
        <end position="228"/>
    </location>
</feature>
<dbReference type="RefSeq" id="WP_155454330.1">
    <property type="nucleotide sequence ID" value="NZ_WNKX01000008.1"/>
</dbReference>
<dbReference type="PANTHER" id="PTHR46623">
    <property type="entry name" value="CARBOXYMETHYLENEBUTENOLIDASE-RELATED"/>
    <property type="match status" value="1"/>
</dbReference>
<proteinExistence type="predicted"/>
<dbReference type="EMBL" id="WNKX01000008">
    <property type="protein sequence ID" value="MTW11366.1"/>
    <property type="molecule type" value="Genomic_DNA"/>
</dbReference>
<comment type="caution">
    <text evidence="3">The sequence shown here is derived from an EMBL/GenBank/DDBJ whole genome shotgun (WGS) entry which is preliminary data.</text>
</comment>
<evidence type="ECO:0000313" key="4">
    <source>
        <dbReference type="Proteomes" id="UP000472320"/>
    </source>
</evidence>
<dbReference type="InterPro" id="IPR051049">
    <property type="entry name" value="Dienelactone_hydrolase-like"/>
</dbReference>
<dbReference type="PANTHER" id="PTHR46623:SF7">
    <property type="entry name" value="CARBOXYMETHYLENEBUTENOLIDASE"/>
    <property type="match status" value="1"/>
</dbReference>
<protein>
    <submittedName>
        <fullName evidence="3">Prolyl oligopeptidase family serine peptidase</fullName>
    </submittedName>
</protein>
<accession>A0A6L6QIA8</accession>
<dbReference type="Proteomes" id="UP000472320">
    <property type="component" value="Unassembled WGS sequence"/>
</dbReference>
<dbReference type="AlphaFoldDB" id="A0A6L6QIA8"/>
<dbReference type="SUPFAM" id="SSF53474">
    <property type="entry name" value="alpha/beta-Hydrolases"/>
    <property type="match status" value="1"/>
</dbReference>
<dbReference type="InterPro" id="IPR029058">
    <property type="entry name" value="AB_hydrolase_fold"/>
</dbReference>
<feature type="chain" id="PRO_5026922408" evidence="1">
    <location>
        <begin position="22"/>
        <end position="245"/>
    </location>
</feature>
<evidence type="ECO:0000256" key="1">
    <source>
        <dbReference type="SAM" id="SignalP"/>
    </source>
</evidence>
<feature type="signal peptide" evidence="1">
    <location>
        <begin position="1"/>
        <end position="21"/>
    </location>
</feature>
<name>A0A6L6QIA8_9BURK</name>
<sequence>MKLKQYVLCVSLVFSAQFAFAANSQVFHTSEGSVIAKVYSAPSASKAPAVILLHGYQCIAACALDYERYALALTKQNFDVYDLEYYNEADYTALQQNRLDGEAYATRFQRWASEVRQVIEQVKALPRANGAVALLGFSQGGRIAIASAANNPAVSALVVLYARLPNAAEMQSEIRTLPPLLLIHGNADTVVPLQDGNAIFAKAQTLGATAEMVVYPGAGHGFDFSADAPAAISARRHVSAFLGKD</sequence>
<dbReference type="GO" id="GO:0016787">
    <property type="term" value="F:hydrolase activity"/>
    <property type="evidence" value="ECO:0007669"/>
    <property type="project" value="InterPro"/>
</dbReference>
<dbReference type="InterPro" id="IPR002925">
    <property type="entry name" value="Dienelactn_hydro"/>
</dbReference>
<organism evidence="3 4">
    <name type="scientific">Massilia eburnea</name>
    <dbReference type="NCBI Taxonomy" id="1776165"/>
    <lineage>
        <taxon>Bacteria</taxon>
        <taxon>Pseudomonadati</taxon>
        <taxon>Pseudomonadota</taxon>
        <taxon>Betaproteobacteria</taxon>
        <taxon>Burkholderiales</taxon>
        <taxon>Oxalobacteraceae</taxon>
        <taxon>Telluria group</taxon>
        <taxon>Massilia</taxon>
    </lineage>
</organism>
<dbReference type="Gene3D" id="3.40.50.1820">
    <property type="entry name" value="alpha/beta hydrolase"/>
    <property type="match status" value="1"/>
</dbReference>